<dbReference type="InterPro" id="IPR002751">
    <property type="entry name" value="CbiM/NikMN"/>
</dbReference>
<evidence type="ECO:0000256" key="4">
    <source>
        <dbReference type="ARBA" id="ARBA00022692"/>
    </source>
</evidence>
<organism evidence="8 9">
    <name type="scientific">Paenibacillus gansuensis</name>
    <dbReference type="NCBI Taxonomy" id="306542"/>
    <lineage>
        <taxon>Bacteria</taxon>
        <taxon>Bacillati</taxon>
        <taxon>Bacillota</taxon>
        <taxon>Bacilli</taxon>
        <taxon>Bacillales</taxon>
        <taxon>Paenibacillaceae</taxon>
        <taxon>Paenibacillus</taxon>
    </lineage>
</organism>
<evidence type="ECO:0000256" key="1">
    <source>
        <dbReference type="ARBA" id="ARBA00004651"/>
    </source>
</evidence>
<dbReference type="EMBL" id="JBHUME010000002">
    <property type="protein sequence ID" value="MFD2610918.1"/>
    <property type="molecule type" value="Genomic_DNA"/>
</dbReference>
<evidence type="ECO:0000256" key="2">
    <source>
        <dbReference type="ARBA" id="ARBA00022448"/>
    </source>
</evidence>
<protein>
    <submittedName>
        <fullName evidence="8">Energy-coupling factor ABC transporter permease</fullName>
    </submittedName>
</protein>
<feature type="transmembrane region" description="Helical" evidence="7">
    <location>
        <begin position="73"/>
        <end position="97"/>
    </location>
</feature>
<feature type="transmembrane region" description="Helical" evidence="7">
    <location>
        <begin position="174"/>
        <end position="197"/>
    </location>
</feature>
<evidence type="ECO:0000313" key="9">
    <source>
        <dbReference type="Proteomes" id="UP001597541"/>
    </source>
</evidence>
<evidence type="ECO:0000256" key="6">
    <source>
        <dbReference type="ARBA" id="ARBA00023136"/>
    </source>
</evidence>
<keyword evidence="3" id="KW-1003">Cell membrane</keyword>
<reference evidence="9" key="1">
    <citation type="journal article" date="2019" name="Int. J. Syst. Evol. Microbiol.">
        <title>The Global Catalogue of Microorganisms (GCM) 10K type strain sequencing project: providing services to taxonomists for standard genome sequencing and annotation.</title>
        <authorList>
            <consortium name="The Broad Institute Genomics Platform"/>
            <consortium name="The Broad Institute Genome Sequencing Center for Infectious Disease"/>
            <person name="Wu L."/>
            <person name="Ma J."/>
        </authorList>
    </citation>
    <scope>NUCLEOTIDE SEQUENCE [LARGE SCALE GENOMIC DNA]</scope>
    <source>
        <strain evidence="9">KCTC 3950</strain>
    </source>
</reference>
<feature type="transmembrane region" description="Helical" evidence="7">
    <location>
        <begin position="136"/>
        <end position="162"/>
    </location>
</feature>
<keyword evidence="5 7" id="KW-1133">Transmembrane helix</keyword>
<proteinExistence type="predicted"/>
<keyword evidence="9" id="KW-1185">Reference proteome</keyword>
<sequence length="210" mass="21654">MHIPDGFLDAKTWMTTTAAGAGVLAYALKKSQVQLPGKKVPMIALVGSFIFAAQMINFPVAGATSGHFLGGTLASILFGPLVGVIIMAAVLIIQAFLFQDGGVTVLGANIVCTGVIGCYAGYGVYRAGMKLLGERFRFAVTFLAGWCSIVAAAAGVAALLVWSGYPAQSVVSAMVGWHSLIGIGEGTITALVAAYLAERKVEIPREAEAA</sequence>
<feature type="transmembrane region" description="Helical" evidence="7">
    <location>
        <begin position="103"/>
        <end position="124"/>
    </location>
</feature>
<dbReference type="PANTHER" id="PTHR34229:SF1">
    <property type="entry name" value="METAL TRANSPORT PROTEIN HI_1621-RELATED"/>
    <property type="match status" value="1"/>
</dbReference>
<evidence type="ECO:0000256" key="3">
    <source>
        <dbReference type="ARBA" id="ARBA00022475"/>
    </source>
</evidence>
<keyword evidence="4 7" id="KW-0812">Transmembrane</keyword>
<dbReference type="Pfam" id="PF01891">
    <property type="entry name" value="CbiM"/>
    <property type="match status" value="1"/>
</dbReference>
<accession>A0ABW5P8Z7</accession>
<dbReference type="Gene3D" id="1.10.1760.20">
    <property type="match status" value="1"/>
</dbReference>
<dbReference type="RefSeq" id="WP_377599088.1">
    <property type="nucleotide sequence ID" value="NZ_JBHUME010000002.1"/>
</dbReference>
<feature type="transmembrane region" description="Helical" evidence="7">
    <location>
        <begin position="40"/>
        <end position="61"/>
    </location>
</feature>
<keyword evidence="6 7" id="KW-0472">Membrane</keyword>
<dbReference type="Proteomes" id="UP001597541">
    <property type="component" value="Unassembled WGS sequence"/>
</dbReference>
<comment type="subcellular location">
    <subcellularLocation>
        <location evidence="1">Cell membrane</location>
        <topology evidence="1">Multi-pass membrane protein</topology>
    </subcellularLocation>
</comment>
<name>A0ABW5P8Z7_9BACL</name>
<dbReference type="PANTHER" id="PTHR34229">
    <property type="entry name" value="METAL TRANSPORT PROTEIN HI_1621-RELATED"/>
    <property type="match status" value="1"/>
</dbReference>
<evidence type="ECO:0000256" key="7">
    <source>
        <dbReference type="SAM" id="Phobius"/>
    </source>
</evidence>
<comment type="caution">
    <text evidence="8">The sequence shown here is derived from an EMBL/GenBank/DDBJ whole genome shotgun (WGS) entry which is preliminary data.</text>
</comment>
<evidence type="ECO:0000313" key="8">
    <source>
        <dbReference type="EMBL" id="MFD2610918.1"/>
    </source>
</evidence>
<gene>
    <name evidence="8" type="ORF">ACFSUF_00615</name>
</gene>
<evidence type="ECO:0000256" key="5">
    <source>
        <dbReference type="ARBA" id="ARBA00022989"/>
    </source>
</evidence>
<keyword evidence="2" id="KW-0813">Transport</keyword>